<feature type="domain" description="DUF3071" evidence="2">
    <location>
        <begin position="39"/>
        <end position="275"/>
    </location>
</feature>
<feature type="compositionally biased region" description="Low complexity" evidence="1">
    <location>
        <begin position="135"/>
        <end position="147"/>
    </location>
</feature>
<reference evidence="3 4" key="1">
    <citation type="submission" date="2018-07" db="EMBL/GenBank/DDBJ databases">
        <title>Arthrobacter sp. nov., isolated from raw cow's milk with high bacterial count.</title>
        <authorList>
            <person name="Hahne J."/>
            <person name="Isele D."/>
            <person name="Lipski A."/>
        </authorList>
    </citation>
    <scope>NUCLEOTIDE SEQUENCE [LARGE SCALE GENOMIC DNA]</scope>
    <source>
        <strain evidence="3 4">JZ R-35</strain>
    </source>
</reference>
<feature type="compositionally biased region" description="Basic residues" evidence="1">
    <location>
        <begin position="1"/>
        <end position="11"/>
    </location>
</feature>
<gene>
    <name evidence="3" type="ORF">DWB68_04285</name>
</gene>
<protein>
    <submittedName>
        <fullName evidence="3">DUF3071 domain-containing protein</fullName>
    </submittedName>
</protein>
<organism evidence="3 4">
    <name type="scientific">Galactobacter valiniphilus</name>
    <dbReference type="NCBI Taxonomy" id="2676122"/>
    <lineage>
        <taxon>Bacteria</taxon>
        <taxon>Bacillati</taxon>
        <taxon>Actinomycetota</taxon>
        <taxon>Actinomycetes</taxon>
        <taxon>Micrococcales</taxon>
        <taxon>Micrococcaceae</taxon>
        <taxon>Galactobacter</taxon>
    </lineage>
</organism>
<dbReference type="EMBL" id="QQXK01000006">
    <property type="protein sequence ID" value="RII43005.1"/>
    <property type="molecule type" value="Genomic_DNA"/>
</dbReference>
<feature type="compositionally biased region" description="Pro residues" evidence="1">
    <location>
        <begin position="109"/>
        <end position="118"/>
    </location>
</feature>
<keyword evidence="4" id="KW-1185">Reference proteome</keyword>
<feature type="compositionally biased region" description="Basic and acidic residues" evidence="1">
    <location>
        <begin position="19"/>
        <end position="31"/>
    </location>
</feature>
<dbReference type="InterPro" id="IPR047682">
    <property type="entry name" value="SepH-like"/>
</dbReference>
<feature type="region of interest" description="Disordered" evidence="1">
    <location>
        <begin position="1"/>
        <end position="37"/>
    </location>
</feature>
<dbReference type="NCBIfam" id="NF040712">
    <property type="entry name" value="SepH"/>
    <property type="match status" value="1"/>
</dbReference>
<comment type="caution">
    <text evidence="3">The sequence shown here is derived from an EMBL/GenBank/DDBJ whole genome shotgun (WGS) entry which is preliminary data.</text>
</comment>
<feature type="compositionally biased region" description="Low complexity" evidence="1">
    <location>
        <begin position="77"/>
        <end position="91"/>
    </location>
</feature>
<feature type="region of interest" description="Disordered" evidence="1">
    <location>
        <begin position="77"/>
        <end position="147"/>
    </location>
</feature>
<dbReference type="Pfam" id="PF11268">
    <property type="entry name" value="DUF3071"/>
    <property type="match status" value="1"/>
</dbReference>
<feature type="region of interest" description="Disordered" evidence="1">
    <location>
        <begin position="365"/>
        <end position="476"/>
    </location>
</feature>
<evidence type="ECO:0000313" key="3">
    <source>
        <dbReference type="EMBL" id="RII43005.1"/>
    </source>
</evidence>
<evidence type="ECO:0000259" key="2">
    <source>
        <dbReference type="Pfam" id="PF11268"/>
    </source>
</evidence>
<accession>A0A399JBR3</accession>
<dbReference type="AlphaFoldDB" id="A0A399JBR3"/>
<dbReference type="Proteomes" id="UP000265419">
    <property type="component" value="Unassembled WGS sequence"/>
</dbReference>
<feature type="compositionally biased region" description="Basic and acidic residues" evidence="1">
    <location>
        <begin position="366"/>
        <end position="375"/>
    </location>
</feature>
<evidence type="ECO:0000256" key="1">
    <source>
        <dbReference type="SAM" id="MobiDB-lite"/>
    </source>
</evidence>
<proteinExistence type="predicted"/>
<evidence type="ECO:0000313" key="4">
    <source>
        <dbReference type="Proteomes" id="UP000265419"/>
    </source>
</evidence>
<sequence>MPFSSRARHTAQMRAHGLRQWEAEGHEERPRAVTGGSGMKHLELVRVHETGEELVLRAPSGEQFLLAIEEILDAATGGTPAAQPGGAAAAQRPDVSAQEPDDAAATPAAPSPSAPPASQPAASAAQPGPAPEPTPAAEEAPAVELKPLSPREIQARIRAGATAQEVAATSSTPLANILRYEGPVLAERDYIARQAGDVEVSAPLGNEGYRAAFGDEPATLAQMVRTRLRAFGADPETLVWDAWKVDAGTWSVVASFVLPEGSAAVGEEPPAVWTFHPARKHLENANRWGQVLSEWEPWDVLPGQRRLVPVGPAGPVALEQEPEDPEAVLTRAEDEALLDVLSRRRGTRVGEDADGDDALAHLIARSHADRDEPGERPGAVPRPWTVPEPLEEPVPDNVLPGPGRTDGLVEPEGSELAWPPLRRVPDPVPATRGLDAEDEDDSPRPHKKRRSQVPSWDEIVFGRSAKGGDDEDDDER</sequence>
<name>A0A399JBR3_9MICC</name>
<dbReference type="InterPro" id="IPR021421">
    <property type="entry name" value="DUF3071"/>
</dbReference>